<sequence>MLSIYVLECSERRYAKNLAGVALVRLTVEEISAKFKFGQNLQPHRFEKVVDGLQERGKRSDLETIKLMQKYCPHLQNE</sequence>
<evidence type="ECO:0000313" key="1">
    <source>
        <dbReference type="EMBL" id="GIM45710.1"/>
    </source>
</evidence>
<reference evidence="1" key="1">
    <citation type="journal article" date="2023" name="Int. J. Syst. Evol. Microbiol.">
        <title>Collibacillus ludicampi gen. nov., sp. nov., a new soil bacterium of the family Alicyclobacillaceae.</title>
        <authorList>
            <person name="Jojima T."/>
            <person name="Ioku Y."/>
            <person name="Fukuta Y."/>
            <person name="Shirasaka N."/>
            <person name="Matsumura Y."/>
            <person name="Mori M."/>
        </authorList>
    </citation>
    <scope>NUCLEOTIDE SEQUENCE</scope>
    <source>
        <strain evidence="1">TP075</strain>
    </source>
</reference>
<proteinExistence type="predicted"/>
<gene>
    <name evidence="1" type="ORF">DNHGIG_12590</name>
</gene>
<dbReference type="RefSeq" id="WP_282198887.1">
    <property type="nucleotide sequence ID" value="NZ_BOQE01000001.1"/>
</dbReference>
<organism evidence="1 2">
    <name type="scientific">Collibacillus ludicampi</name>
    <dbReference type="NCBI Taxonomy" id="2771369"/>
    <lineage>
        <taxon>Bacteria</taxon>
        <taxon>Bacillati</taxon>
        <taxon>Bacillota</taxon>
        <taxon>Bacilli</taxon>
        <taxon>Bacillales</taxon>
        <taxon>Alicyclobacillaceae</taxon>
        <taxon>Collibacillus</taxon>
    </lineage>
</organism>
<name>A0AAV4LD18_9BACL</name>
<dbReference type="InterPro" id="IPR012349">
    <property type="entry name" value="Split_barrel_FMN-bd"/>
</dbReference>
<keyword evidence="2" id="KW-1185">Reference proteome</keyword>
<protein>
    <submittedName>
        <fullName evidence="1">Uncharacterized protein</fullName>
    </submittedName>
</protein>
<comment type="caution">
    <text evidence="1">The sequence shown here is derived from an EMBL/GenBank/DDBJ whole genome shotgun (WGS) entry which is preliminary data.</text>
</comment>
<dbReference type="EMBL" id="BOQE01000001">
    <property type="protein sequence ID" value="GIM45710.1"/>
    <property type="molecule type" value="Genomic_DNA"/>
</dbReference>
<evidence type="ECO:0000313" key="2">
    <source>
        <dbReference type="Proteomes" id="UP001057291"/>
    </source>
</evidence>
<accession>A0AAV4LD18</accession>
<dbReference type="Gene3D" id="2.30.110.10">
    <property type="entry name" value="Electron Transport, Fmn-binding Protein, Chain A"/>
    <property type="match status" value="1"/>
</dbReference>
<dbReference type="AlphaFoldDB" id="A0AAV4LD18"/>
<dbReference type="Proteomes" id="UP001057291">
    <property type="component" value="Unassembled WGS sequence"/>
</dbReference>